<feature type="compositionally biased region" description="Polar residues" evidence="2">
    <location>
        <begin position="156"/>
        <end position="167"/>
    </location>
</feature>
<name>A0A6J5QCF1_9CAUD</name>
<dbReference type="CDD" id="cd06470">
    <property type="entry name" value="ACD_IbpA-B_like"/>
    <property type="match status" value="1"/>
</dbReference>
<dbReference type="PANTHER" id="PTHR47062:SF1">
    <property type="entry name" value="SMALL HEAT SHOCK PROTEIN IBPA"/>
    <property type="match status" value="1"/>
</dbReference>
<evidence type="ECO:0000256" key="1">
    <source>
        <dbReference type="ARBA" id="ARBA00023016"/>
    </source>
</evidence>
<dbReference type="PROSITE" id="PS01031">
    <property type="entry name" value="SHSP"/>
    <property type="match status" value="1"/>
</dbReference>
<keyword evidence="1 4" id="KW-0346">Stress response</keyword>
<feature type="region of interest" description="Disordered" evidence="2">
    <location>
        <begin position="146"/>
        <end position="167"/>
    </location>
</feature>
<gene>
    <name evidence="4" type="ORF">UFOVP1071_120</name>
</gene>
<accession>A0A6J5QCF1</accession>
<feature type="domain" description="SHSP" evidence="3">
    <location>
        <begin position="40"/>
        <end position="154"/>
    </location>
</feature>
<dbReference type="SUPFAM" id="SSF49764">
    <property type="entry name" value="HSP20-like chaperones"/>
    <property type="match status" value="1"/>
</dbReference>
<reference evidence="4" key="1">
    <citation type="submission" date="2020-05" db="EMBL/GenBank/DDBJ databases">
        <authorList>
            <person name="Chiriac C."/>
            <person name="Salcher M."/>
            <person name="Ghai R."/>
            <person name="Kavagutti S V."/>
        </authorList>
    </citation>
    <scope>NUCLEOTIDE SEQUENCE</scope>
</reference>
<dbReference type="Pfam" id="PF00011">
    <property type="entry name" value="HSP20"/>
    <property type="match status" value="1"/>
</dbReference>
<evidence type="ECO:0000259" key="3">
    <source>
        <dbReference type="PROSITE" id="PS01031"/>
    </source>
</evidence>
<dbReference type="InterPro" id="IPR002068">
    <property type="entry name" value="A-crystallin/Hsp20_dom"/>
</dbReference>
<organism evidence="4">
    <name type="scientific">uncultured Caudovirales phage</name>
    <dbReference type="NCBI Taxonomy" id="2100421"/>
    <lineage>
        <taxon>Viruses</taxon>
        <taxon>Duplodnaviria</taxon>
        <taxon>Heunggongvirae</taxon>
        <taxon>Uroviricota</taxon>
        <taxon>Caudoviricetes</taxon>
        <taxon>Peduoviridae</taxon>
        <taxon>Maltschvirus</taxon>
        <taxon>Maltschvirus maltsch</taxon>
    </lineage>
</organism>
<proteinExistence type="predicted"/>
<evidence type="ECO:0000313" key="4">
    <source>
        <dbReference type="EMBL" id="CAB4182029.1"/>
    </source>
</evidence>
<dbReference type="PANTHER" id="PTHR47062">
    <property type="match status" value="1"/>
</dbReference>
<evidence type="ECO:0000256" key="2">
    <source>
        <dbReference type="SAM" id="MobiDB-lite"/>
    </source>
</evidence>
<sequence length="167" mass="18973">MTAWKLDHTFADLDKFNKFFVGSDKFLARFNETAELLANTATNGTYPPFNLKKTDENVYVIEMAVAGFGKHQIEMTLEENKLIVKGDTTVEGQPKDDAPYLYKGIAERPFTRAFTLADNVEIKNAQLMNGMLKIWLEHMIPEHKKPKKIDIEETTEAASTKSKSPKE</sequence>
<protein>
    <submittedName>
        <fullName evidence="4">IbpA Molecular chaperone (Small heat shock protein)</fullName>
    </submittedName>
</protein>
<dbReference type="InterPro" id="IPR008978">
    <property type="entry name" value="HSP20-like_chaperone"/>
</dbReference>
<dbReference type="EMBL" id="LR797022">
    <property type="protein sequence ID" value="CAB4182029.1"/>
    <property type="molecule type" value="Genomic_DNA"/>
</dbReference>
<dbReference type="Gene3D" id="2.60.40.790">
    <property type="match status" value="1"/>
</dbReference>
<dbReference type="InterPro" id="IPR037913">
    <property type="entry name" value="ACD_IbpA/B"/>
</dbReference>